<feature type="transmembrane region" description="Helical" evidence="6">
    <location>
        <begin position="72"/>
        <end position="90"/>
    </location>
</feature>
<dbReference type="STRING" id="1123291.SAMN04490355_103931"/>
<dbReference type="Pfam" id="PF01810">
    <property type="entry name" value="LysE"/>
    <property type="match status" value="1"/>
</dbReference>
<dbReference type="EMBL" id="FOTS01000039">
    <property type="protein sequence ID" value="SFM08174.1"/>
    <property type="molecule type" value="Genomic_DNA"/>
</dbReference>
<name>A0A1I4MXV9_9FIRM</name>
<evidence type="ECO:0000256" key="5">
    <source>
        <dbReference type="ARBA" id="ARBA00023136"/>
    </source>
</evidence>
<dbReference type="InterPro" id="IPR001123">
    <property type="entry name" value="LeuE-type"/>
</dbReference>
<evidence type="ECO:0000313" key="8">
    <source>
        <dbReference type="Proteomes" id="UP000199520"/>
    </source>
</evidence>
<keyword evidence="3 6" id="KW-0812">Transmembrane</keyword>
<dbReference type="Proteomes" id="UP000199520">
    <property type="component" value="Unassembled WGS sequence"/>
</dbReference>
<dbReference type="RefSeq" id="WP_175490607.1">
    <property type="nucleotide sequence ID" value="NZ_FOTS01000039.1"/>
</dbReference>
<proteinExistence type="predicted"/>
<evidence type="ECO:0000256" key="2">
    <source>
        <dbReference type="ARBA" id="ARBA00022475"/>
    </source>
</evidence>
<dbReference type="PIRSF" id="PIRSF006324">
    <property type="entry name" value="LeuE"/>
    <property type="match status" value="1"/>
</dbReference>
<evidence type="ECO:0000256" key="1">
    <source>
        <dbReference type="ARBA" id="ARBA00004651"/>
    </source>
</evidence>
<sequence>MENYFYFFMTALAMAILPGADFAVVTKNTLTAGKIGGQATALGIGSGLIFHTTAVVLGLSAIIAQSAALFDVIKYVGAIYLFYIGITTFLKANQSNQIAGADVMKTTSLPASKNNKEYFGQGVLTNVLNPKASIFYLTLLPQFVTPGQNPFVQLMILGFTAVFVVTCWFLFLAYAFDHIRSWLNRPAFQVIFQRITGIMLITLGIKLALARR</sequence>
<comment type="subcellular location">
    <subcellularLocation>
        <location evidence="1">Cell membrane</location>
        <topology evidence="1">Multi-pass membrane protein</topology>
    </subcellularLocation>
</comment>
<feature type="transmembrane region" description="Helical" evidence="6">
    <location>
        <begin position="154"/>
        <end position="176"/>
    </location>
</feature>
<dbReference type="AlphaFoldDB" id="A0A1I4MXV9"/>
<evidence type="ECO:0000256" key="3">
    <source>
        <dbReference type="ARBA" id="ARBA00022692"/>
    </source>
</evidence>
<dbReference type="GO" id="GO:0005886">
    <property type="term" value="C:plasma membrane"/>
    <property type="evidence" value="ECO:0007669"/>
    <property type="project" value="UniProtKB-SubCell"/>
</dbReference>
<organism evidence="7 8">
    <name type="scientific">Pelosinus propionicus DSM 13327</name>
    <dbReference type="NCBI Taxonomy" id="1123291"/>
    <lineage>
        <taxon>Bacteria</taxon>
        <taxon>Bacillati</taxon>
        <taxon>Bacillota</taxon>
        <taxon>Negativicutes</taxon>
        <taxon>Selenomonadales</taxon>
        <taxon>Sporomusaceae</taxon>
        <taxon>Pelosinus</taxon>
    </lineage>
</organism>
<keyword evidence="8" id="KW-1185">Reference proteome</keyword>
<gene>
    <name evidence="7" type="ORF">SAMN04490355_103931</name>
</gene>
<keyword evidence="4 6" id="KW-1133">Transmembrane helix</keyword>
<evidence type="ECO:0000313" key="7">
    <source>
        <dbReference type="EMBL" id="SFM08174.1"/>
    </source>
</evidence>
<evidence type="ECO:0000256" key="6">
    <source>
        <dbReference type="SAM" id="Phobius"/>
    </source>
</evidence>
<reference evidence="8" key="1">
    <citation type="submission" date="2016-10" db="EMBL/GenBank/DDBJ databases">
        <authorList>
            <person name="Varghese N."/>
            <person name="Submissions S."/>
        </authorList>
    </citation>
    <scope>NUCLEOTIDE SEQUENCE [LARGE SCALE GENOMIC DNA]</scope>
    <source>
        <strain evidence="8">DSM 13327</strain>
    </source>
</reference>
<keyword evidence="5 6" id="KW-0472">Membrane</keyword>
<feature type="transmembrane region" description="Helical" evidence="6">
    <location>
        <begin position="188"/>
        <end position="209"/>
    </location>
</feature>
<evidence type="ECO:0000256" key="4">
    <source>
        <dbReference type="ARBA" id="ARBA00022989"/>
    </source>
</evidence>
<dbReference type="PANTHER" id="PTHR30086:SF20">
    <property type="entry name" value="ARGININE EXPORTER PROTEIN ARGO-RELATED"/>
    <property type="match status" value="1"/>
</dbReference>
<feature type="transmembrane region" description="Helical" evidence="6">
    <location>
        <begin position="47"/>
        <end position="66"/>
    </location>
</feature>
<keyword evidence="2" id="KW-1003">Cell membrane</keyword>
<dbReference type="GO" id="GO:0015171">
    <property type="term" value="F:amino acid transmembrane transporter activity"/>
    <property type="evidence" value="ECO:0007669"/>
    <property type="project" value="TreeGrafter"/>
</dbReference>
<protein>
    <submittedName>
        <fullName evidence="7">Resistance to homoserine/threonine (RhtB) family protein</fullName>
    </submittedName>
</protein>
<feature type="transmembrane region" description="Helical" evidence="6">
    <location>
        <begin position="6"/>
        <end position="26"/>
    </location>
</feature>
<dbReference type="PANTHER" id="PTHR30086">
    <property type="entry name" value="ARGININE EXPORTER PROTEIN ARGO"/>
    <property type="match status" value="1"/>
</dbReference>
<accession>A0A1I4MXV9</accession>